<dbReference type="Pfam" id="PF00892">
    <property type="entry name" value="EamA"/>
    <property type="match status" value="1"/>
</dbReference>
<feature type="domain" description="EamA" evidence="7">
    <location>
        <begin position="4"/>
        <end position="83"/>
    </location>
</feature>
<comment type="caution">
    <text evidence="8">The sequence shown here is derived from an EMBL/GenBank/DDBJ whole genome shotgun (WGS) entry which is preliminary data.</text>
</comment>
<dbReference type="InterPro" id="IPR050638">
    <property type="entry name" value="AA-Vitamin_Transporters"/>
</dbReference>
<evidence type="ECO:0000256" key="1">
    <source>
        <dbReference type="ARBA" id="ARBA00004127"/>
    </source>
</evidence>
<evidence type="ECO:0000256" key="2">
    <source>
        <dbReference type="ARBA" id="ARBA00007362"/>
    </source>
</evidence>
<comment type="subcellular location">
    <subcellularLocation>
        <location evidence="1">Endomembrane system</location>
        <topology evidence="1">Multi-pass membrane protein</topology>
    </subcellularLocation>
</comment>
<dbReference type="InterPro" id="IPR000620">
    <property type="entry name" value="EamA_dom"/>
</dbReference>
<evidence type="ECO:0000256" key="3">
    <source>
        <dbReference type="ARBA" id="ARBA00022692"/>
    </source>
</evidence>
<comment type="similarity">
    <text evidence="2">Belongs to the EamA transporter family.</text>
</comment>
<dbReference type="Proteomes" id="UP001230005">
    <property type="component" value="Unassembled WGS sequence"/>
</dbReference>
<organism evidence="8 9">
    <name type="scientific">Evansella vedderi</name>
    <dbReference type="NCBI Taxonomy" id="38282"/>
    <lineage>
        <taxon>Bacteria</taxon>
        <taxon>Bacillati</taxon>
        <taxon>Bacillota</taxon>
        <taxon>Bacilli</taxon>
        <taxon>Bacillales</taxon>
        <taxon>Bacillaceae</taxon>
        <taxon>Evansella</taxon>
    </lineage>
</organism>
<evidence type="ECO:0000256" key="4">
    <source>
        <dbReference type="ARBA" id="ARBA00022989"/>
    </source>
</evidence>
<sequence length="103" mass="11787">MDFKSLTVEAYLYLLFVIIFGTMIAFWFYIKSLQSLVAKETSLLGSAEPLAAVFTTVFWLKEPFGTFQWFGTTFIILMILLLALSKETSSKNCKQNKRPLKIS</sequence>
<proteinExistence type="inferred from homology"/>
<evidence type="ECO:0000256" key="6">
    <source>
        <dbReference type="SAM" id="Phobius"/>
    </source>
</evidence>
<accession>A0ABT9ZRP4</accession>
<dbReference type="Gene3D" id="1.10.3730.20">
    <property type="match status" value="1"/>
</dbReference>
<evidence type="ECO:0000256" key="5">
    <source>
        <dbReference type="ARBA" id="ARBA00023136"/>
    </source>
</evidence>
<dbReference type="InterPro" id="IPR037185">
    <property type="entry name" value="EmrE-like"/>
</dbReference>
<dbReference type="EMBL" id="JAUSUG010000003">
    <property type="protein sequence ID" value="MDQ0253539.1"/>
    <property type="molecule type" value="Genomic_DNA"/>
</dbReference>
<feature type="transmembrane region" description="Helical" evidence="6">
    <location>
        <begin position="66"/>
        <end position="84"/>
    </location>
</feature>
<feature type="transmembrane region" description="Helical" evidence="6">
    <location>
        <begin position="42"/>
        <end position="60"/>
    </location>
</feature>
<keyword evidence="4 6" id="KW-1133">Transmembrane helix</keyword>
<dbReference type="PANTHER" id="PTHR32322">
    <property type="entry name" value="INNER MEMBRANE TRANSPORTER"/>
    <property type="match status" value="1"/>
</dbReference>
<gene>
    <name evidence="8" type="ORF">J2S74_000911</name>
</gene>
<protein>
    <submittedName>
        <fullName evidence="8">Drug/metabolite transporter (DMT)-like permease</fullName>
    </submittedName>
</protein>
<name>A0ABT9ZRP4_9BACI</name>
<reference evidence="8 9" key="1">
    <citation type="submission" date="2023-07" db="EMBL/GenBank/DDBJ databases">
        <title>Genomic Encyclopedia of Type Strains, Phase IV (KMG-IV): sequencing the most valuable type-strain genomes for metagenomic binning, comparative biology and taxonomic classification.</title>
        <authorList>
            <person name="Goeker M."/>
        </authorList>
    </citation>
    <scope>NUCLEOTIDE SEQUENCE [LARGE SCALE GENOMIC DNA]</scope>
    <source>
        <strain evidence="8 9">DSM 9768</strain>
    </source>
</reference>
<feature type="transmembrane region" description="Helical" evidence="6">
    <location>
        <begin position="12"/>
        <end position="30"/>
    </location>
</feature>
<keyword evidence="5 6" id="KW-0472">Membrane</keyword>
<dbReference type="SUPFAM" id="SSF103481">
    <property type="entry name" value="Multidrug resistance efflux transporter EmrE"/>
    <property type="match status" value="1"/>
</dbReference>
<dbReference type="PANTHER" id="PTHR32322:SF2">
    <property type="entry name" value="EAMA DOMAIN-CONTAINING PROTEIN"/>
    <property type="match status" value="1"/>
</dbReference>
<evidence type="ECO:0000259" key="7">
    <source>
        <dbReference type="Pfam" id="PF00892"/>
    </source>
</evidence>
<evidence type="ECO:0000313" key="9">
    <source>
        <dbReference type="Proteomes" id="UP001230005"/>
    </source>
</evidence>
<evidence type="ECO:0000313" key="8">
    <source>
        <dbReference type="EMBL" id="MDQ0253539.1"/>
    </source>
</evidence>
<keyword evidence="3 6" id="KW-0812">Transmembrane</keyword>
<keyword evidence="9" id="KW-1185">Reference proteome</keyword>